<dbReference type="Gene3D" id="3.30.70.240">
    <property type="match status" value="1"/>
</dbReference>
<sequence>MIVLFANYLPDAVRGKIKLWFVEPHPNVFVSGVKDSLSMSVVDLLLEHCTAESGIIIFQSISLPPFFKIYTKGQTSRKISDISGLQLVVEKTIQNAQKSSPGSLIT</sequence>
<comment type="caution">
    <text evidence="1">The sequence shown here is derived from an EMBL/GenBank/DDBJ whole genome shotgun (WGS) entry which is preliminary data.</text>
</comment>
<evidence type="ECO:0000313" key="2">
    <source>
        <dbReference type="Proteomes" id="UP001238163"/>
    </source>
</evidence>
<organism evidence="1 2">
    <name type="scientific">Oligosphaera ethanolica</name>
    <dbReference type="NCBI Taxonomy" id="760260"/>
    <lineage>
        <taxon>Bacteria</taxon>
        <taxon>Pseudomonadati</taxon>
        <taxon>Lentisphaerota</taxon>
        <taxon>Oligosphaeria</taxon>
        <taxon>Oligosphaerales</taxon>
        <taxon>Oligosphaeraceae</taxon>
        <taxon>Oligosphaera</taxon>
    </lineage>
</organism>
<dbReference type="AlphaFoldDB" id="A0AAE3VDK6"/>
<dbReference type="InterPro" id="IPR010152">
    <property type="entry name" value="CRISPR-assoc_prot_Cas2_sub"/>
</dbReference>
<reference evidence="1" key="1">
    <citation type="submission" date="2023-07" db="EMBL/GenBank/DDBJ databases">
        <title>Genomic Encyclopedia of Type Strains, Phase IV (KMG-IV): sequencing the most valuable type-strain genomes for metagenomic binning, comparative biology and taxonomic classification.</title>
        <authorList>
            <person name="Goeker M."/>
        </authorList>
    </citation>
    <scope>NUCLEOTIDE SEQUENCE</scope>
    <source>
        <strain evidence="1">DSM 24202</strain>
    </source>
</reference>
<dbReference type="EMBL" id="JAUSVL010000001">
    <property type="protein sequence ID" value="MDQ0288259.1"/>
    <property type="molecule type" value="Genomic_DNA"/>
</dbReference>
<dbReference type="Pfam" id="PF09707">
    <property type="entry name" value="Cas_Cas2CT1978"/>
    <property type="match status" value="1"/>
</dbReference>
<keyword evidence="2" id="KW-1185">Reference proteome</keyword>
<gene>
    <name evidence="1" type="ORF">J3R75_000366</name>
</gene>
<protein>
    <submittedName>
        <fullName evidence="1">CRISPR-associated protein Cas2</fullName>
    </submittedName>
</protein>
<evidence type="ECO:0000313" key="1">
    <source>
        <dbReference type="EMBL" id="MDQ0288259.1"/>
    </source>
</evidence>
<name>A0AAE3VDK6_9BACT</name>
<dbReference type="Proteomes" id="UP001238163">
    <property type="component" value="Unassembled WGS sequence"/>
</dbReference>
<proteinExistence type="predicted"/>
<dbReference type="NCBIfam" id="TIGR01873">
    <property type="entry name" value="cas_CT1978"/>
    <property type="match status" value="1"/>
</dbReference>
<dbReference type="RefSeq" id="WP_307259567.1">
    <property type="nucleotide sequence ID" value="NZ_JAUSVL010000001.1"/>
</dbReference>
<accession>A0AAE3VDK6</accession>